<keyword evidence="2" id="KW-0614">Plasmid</keyword>
<dbReference type="Proteomes" id="UP001163632">
    <property type="component" value="Plasmid unnamed3"/>
</dbReference>
<feature type="transmembrane region" description="Helical" evidence="1">
    <location>
        <begin position="109"/>
        <end position="128"/>
    </location>
</feature>
<dbReference type="EMBL" id="CP087833">
    <property type="protein sequence ID" value="UZA04878.1"/>
    <property type="molecule type" value="Genomic_DNA"/>
</dbReference>
<proteinExistence type="predicted"/>
<keyword evidence="1" id="KW-0812">Transmembrane</keyword>
<evidence type="ECO:0000313" key="2">
    <source>
        <dbReference type="EMBL" id="UZA04878.1"/>
    </source>
</evidence>
<sequence>MSDKTVREAMVSVALEEIDSLTSRLEEVAQSVQDIGEVLPAYFEEASNETANIVRRGVEAEIQICQKKLSDTYKQVIDSIEIQRRLNNQLKSLADSLDASSGNQIKQSLILALSAFFGAFIAVLLGSLF</sequence>
<keyword evidence="3" id="KW-1185">Reference proteome</keyword>
<dbReference type="RefSeq" id="WP_264676395.1">
    <property type="nucleotide sequence ID" value="NZ_CP087767.1"/>
</dbReference>
<protein>
    <recommendedName>
        <fullName evidence="4">Conjugal transfer protein TraM</fullName>
    </recommendedName>
</protein>
<evidence type="ECO:0000313" key="3">
    <source>
        <dbReference type="Proteomes" id="UP001163632"/>
    </source>
</evidence>
<keyword evidence="1" id="KW-1133">Transmembrane helix</keyword>
<geneLocation type="plasmid" evidence="2 3">
    <name>unnamed3</name>
</geneLocation>
<gene>
    <name evidence="2" type="ORF">LP092_15805</name>
</gene>
<keyword evidence="1" id="KW-0472">Membrane</keyword>
<reference evidence="2" key="1">
    <citation type="journal article" date="2022" name="BMC Microbiol.">
        <title>Whole genome sequencing of Moraxella bovis strains from North America reveals two genotypes with different genetic determinants.</title>
        <authorList>
            <person name="Wynn E.L."/>
            <person name="Hille M.M."/>
            <person name="Loy J.D."/>
            <person name="Schuller G."/>
            <person name="Kuhn K.L."/>
            <person name="Dickey A.M."/>
            <person name="Bono J.L."/>
            <person name="Clawson M.L."/>
        </authorList>
    </citation>
    <scope>NUCLEOTIDE SEQUENCE</scope>
    <source>
        <strain evidence="2">SAM102599</strain>
    </source>
</reference>
<evidence type="ECO:0000256" key="1">
    <source>
        <dbReference type="SAM" id="Phobius"/>
    </source>
</evidence>
<accession>A0ABY6MCS2</accession>
<dbReference type="GeneID" id="77190038"/>
<evidence type="ECO:0008006" key="4">
    <source>
        <dbReference type="Google" id="ProtNLM"/>
    </source>
</evidence>
<name>A0ABY6MCS2_MORBO</name>
<organism evidence="2 3">
    <name type="scientific">Moraxella bovis</name>
    <dbReference type="NCBI Taxonomy" id="476"/>
    <lineage>
        <taxon>Bacteria</taxon>
        <taxon>Pseudomonadati</taxon>
        <taxon>Pseudomonadota</taxon>
        <taxon>Gammaproteobacteria</taxon>
        <taxon>Moraxellales</taxon>
        <taxon>Moraxellaceae</taxon>
        <taxon>Moraxella</taxon>
    </lineage>
</organism>